<gene>
    <name evidence="2" type="ORF">OLC1_LOCUS23494</name>
</gene>
<organism evidence="2 3">
    <name type="scientific">Oldenlandia corymbosa var. corymbosa</name>
    <dbReference type="NCBI Taxonomy" id="529605"/>
    <lineage>
        <taxon>Eukaryota</taxon>
        <taxon>Viridiplantae</taxon>
        <taxon>Streptophyta</taxon>
        <taxon>Embryophyta</taxon>
        <taxon>Tracheophyta</taxon>
        <taxon>Spermatophyta</taxon>
        <taxon>Magnoliopsida</taxon>
        <taxon>eudicotyledons</taxon>
        <taxon>Gunneridae</taxon>
        <taxon>Pentapetalae</taxon>
        <taxon>asterids</taxon>
        <taxon>lamiids</taxon>
        <taxon>Gentianales</taxon>
        <taxon>Rubiaceae</taxon>
        <taxon>Rubioideae</taxon>
        <taxon>Spermacoceae</taxon>
        <taxon>Hedyotis-Oldenlandia complex</taxon>
        <taxon>Oldenlandia</taxon>
    </lineage>
</organism>
<keyword evidence="1" id="KW-0175">Coiled coil</keyword>
<evidence type="ECO:0000256" key="1">
    <source>
        <dbReference type="SAM" id="Coils"/>
    </source>
</evidence>
<feature type="coiled-coil region" evidence="1">
    <location>
        <begin position="283"/>
        <end position="339"/>
    </location>
</feature>
<dbReference type="EMBL" id="OX459126">
    <property type="protein sequence ID" value="CAI9117434.1"/>
    <property type="molecule type" value="Genomic_DNA"/>
</dbReference>
<dbReference type="AlphaFoldDB" id="A0AAV1ECI9"/>
<reference evidence="2" key="1">
    <citation type="submission" date="2023-03" db="EMBL/GenBank/DDBJ databases">
        <authorList>
            <person name="Julca I."/>
        </authorList>
    </citation>
    <scope>NUCLEOTIDE SEQUENCE</scope>
</reference>
<accession>A0AAV1ECI9</accession>
<proteinExistence type="predicted"/>
<keyword evidence="3" id="KW-1185">Reference proteome</keyword>
<evidence type="ECO:0000313" key="2">
    <source>
        <dbReference type="EMBL" id="CAI9117434.1"/>
    </source>
</evidence>
<protein>
    <submittedName>
        <fullName evidence="2">OLC1v1018830C1</fullName>
    </submittedName>
</protein>
<sequence length="368" mass="42309">MKFIYVFCYCLCLKNNNDGSDKTCDNPVETAKVWLGRAGFTVSVVEALSKFATAPNAMKHHGQNFDAHEELKDLATSFEDKRDEEEKKTLVHDINDMINELMTLKSLLEKKKKMLAEKARLRRVGPTMSRMDEVTVRTMQVEVMMMIAMHLIEDSMLRLLDQSGNKLLLGDWINLGTAVRKNRQCIKLVTFYIVHTYFEHMGSSVDPDWTKCRIVMKFIYVFCYWLCLKNNNDGSDKTCDNPVETAKVWLGRAGFTVSVVEALSKFATAPNAMKHHGQNFDAHEELKDLATSFEDKRDEEEKKALAHDINDMINELMTLKSLLEKKKKILAEKARLRRVGPTMSRMDEVTVRTMQVEVMMMIAMVLEL</sequence>
<feature type="coiled-coil region" evidence="1">
    <location>
        <begin position="68"/>
        <end position="124"/>
    </location>
</feature>
<dbReference type="Proteomes" id="UP001161247">
    <property type="component" value="Chromosome 9"/>
</dbReference>
<evidence type="ECO:0000313" key="3">
    <source>
        <dbReference type="Proteomes" id="UP001161247"/>
    </source>
</evidence>
<name>A0AAV1ECI9_OLDCO</name>